<keyword evidence="4" id="KW-1185">Reference proteome</keyword>
<dbReference type="RefSeq" id="WP_155044730.1">
    <property type="nucleotide sequence ID" value="NZ_WMIH01000009.1"/>
</dbReference>
<sequence length="68" mass="7320">MNNPDPHRQTPPPRQAGRGAVVIIAIVVAVIVAIFVLRQFWHADEQQEDPASISAPAQQGEGQAPAEQ</sequence>
<evidence type="ECO:0000313" key="3">
    <source>
        <dbReference type="EMBL" id="MTH64847.1"/>
    </source>
</evidence>
<feature type="compositionally biased region" description="Low complexity" evidence="1">
    <location>
        <begin position="55"/>
        <end position="68"/>
    </location>
</feature>
<evidence type="ECO:0000313" key="4">
    <source>
        <dbReference type="Proteomes" id="UP000478740"/>
    </source>
</evidence>
<keyword evidence="2" id="KW-0812">Transmembrane</keyword>
<protein>
    <submittedName>
        <fullName evidence="3">Uncharacterized protein</fullName>
    </submittedName>
</protein>
<comment type="caution">
    <text evidence="3">The sequence shown here is derived from an EMBL/GenBank/DDBJ whole genome shotgun (WGS) entry which is preliminary data.</text>
</comment>
<keyword evidence="2" id="KW-1133">Transmembrane helix</keyword>
<feature type="transmembrane region" description="Helical" evidence="2">
    <location>
        <begin position="20"/>
        <end position="37"/>
    </location>
</feature>
<accession>A0A6L6J2A2</accession>
<dbReference type="Proteomes" id="UP000478740">
    <property type="component" value="Unassembled WGS sequence"/>
</dbReference>
<feature type="region of interest" description="Disordered" evidence="1">
    <location>
        <begin position="45"/>
        <end position="68"/>
    </location>
</feature>
<evidence type="ECO:0000256" key="1">
    <source>
        <dbReference type="SAM" id="MobiDB-lite"/>
    </source>
</evidence>
<evidence type="ECO:0000256" key="2">
    <source>
        <dbReference type="SAM" id="Phobius"/>
    </source>
</evidence>
<reference evidence="3 4" key="1">
    <citation type="submission" date="2019-11" db="EMBL/GenBank/DDBJ databases">
        <authorList>
            <person name="Dong K."/>
        </authorList>
    </citation>
    <scope>NUCLEOTIDE SEQUENCE [LARGE SCALE GENOMIC DNA]</scope>
    <source>
        <strain evidence="3 4">DK608</strain>
    </source>
</reference>
<organism evidence="3 4">
    <name type="scientific">Paracoccus shanxieyensis</name>
    <dbReference type="NCBI Taxonomy" id="2675752"/>
    <lineage>
        <taxon>Bacteria</taxon>
        <taxon>Pseudomonadati</taxon>
        <taxon>Pseudomonadota</taxon>
        <taxon>Alphaproteobacteria</taxon>
        <taxon>Rhodobacterales</taxon>
        <taxon>Paracoccaceae</taxon>
        <taxon>Paracoccus</taxon>
    </lineage>
</organism>
<keyword evidence="2" id="KW-0472">Membrane</keyword>
<dbReference type="AlphaFoldDB" id="A0A6L6J2A2"/>
<name>A0A6L6J2A2_9RHOB</name>
<dbReference type="EMBL" id="WMII01000009">
    <property type="protein sequence ID" value="MTH64847.1"/>
    <property type="molecule type" value="Genomic_DNA"/>
</dbReference>
<gene>
    <name evidence="3" type="ORF">GL284_11275</name>
</gene>
<proteinExistence type="predicted"/>